<gene>
    <name evidence="4" type="ORF">HNO88_001060</name>
</gene>
<feature type="active site" evidence="3">
    <location>
        <position position="52"/>
    </location>
</feature>
<dbReference type="PANTHER" id="PTHR13774:SF17">
    <property type="entry name" value="PHENAZINE BIOSYNTHESIS-LIKE DOMAIN-CONTAINING PROTEIN"/>
    <property type="match status" value="1"/>
</dbReference>
<organism evidence="4 5">
    <name type="scientific">Novosphingobium chloroacetimidivorans</name>
    <dbReference type="NCBI Taxonomy" id="1428314"/>
    <lineage>
        <taxon>Bacteria</taxon>
        <taxon>Pseudomonadati</taxon>
        <taxon>Pseudomonadota</taxon>
        <taxon>Alphaproteobacteria</taxon>
        <taxon>Sphingomonadales</taxon>
        <taxon>Sphingomonadaceae</taxon>
        <taxon>Novosphingobium</taxon>
    </lineage>
</organism>
<keyword evidence="5" id="KW-1185">Reference proteome</keyword>
<dbReference type="RefSeq" id="WP_184243010.1">
    <property type="nucleotide sequence ID" value="NZ_JACHLR010000003.1"/>
</dbReference>
<dbReference type="PIRSF" id="PIRSF016184">
    <property type="entry name" value="PhzC_PhzF"/>
    <property type="match status" value="1"/>
</dbReference>
<protein>
    <submittedName>
        <fullName evidence="4">PhzF family phenazine biosynthesis protein</fullName>
    </submittedName>
</protein>
<comment type="similarity">
    <text evidence="1">Belongs to the PhzF family.</text>
</comment>
<evidence type="ECO:0000256" key="2">
    <source>
        <dbReference type="ARBA" id="ARBA00023235"/>
    </source>
</evidence>
<accession>A0A7W7NVW2</accession>
<dbReference type="Gene3D" id="3.10.310.10">
    <property type="entry name" value="Diaminopimelate Epimerase, Chain A, domain 1"/>
    <property type="match status" value="2"/>
</dbReference>
<dbReference type="GO" id="GO:0005737">
    <property type="term" value="C:cytoplasm"/>
    <property type="evidence" value="ECO:0007669"/>
    <property type="project" value="TreeGrafter"/>
</dbReference>
<dbReference type="GO" id="GO:0016853">
    <property type="term" value="F:isomerase activity"/>
    <property type="evidence" value="ECO:0007669"/>
    <property type="project" value="UniProtKB-KW"/>
</dbReference>
<dbReference type="Pfam" id="PF02567">
    <property type="entry name" value="PhzC-PhzF"/>
    <property type="match status" value="1"/>
</dbReference>
<evidence type="ECO:0000256" key="3">
    <source>
        <dbReference type="PIRSR" id="PIRSR016184-1"/>
    </source>
</evidence>
<reference evidence="4 5" key="1">
    <citation type="submission" date="2020-08" db="EMBL/GenBank/DDBJ databases">
        <title>Functional genomics of gut bacteria from endangered species of beetles.</title>
        <authorList>
            <person name="Carlos-Shanley C."/>
        </authorList>
    </citation>
    <scope>NUCLEOTIDE SEQUENCE [LARGE SCALE GENOMIC DNA]</scope>
    <source>
        <strain evidence="4 5">S00245</strain>
    </source>
</reference>
<dbReference type="SUPFAM" id="SSF54506">
    <property type="entry name" value="Diaminopimelate epimerase-like"/>
    <property type="match status" value="1"/>
</dbReference>
<evidence type="ECO:0000313" key="4">
    <source>
        <dbReference type="EMBL" id="MBB4857749.1"/>
    </source>
</evidence>
<keyword evidence="2" id="KW-0413">Isomerase</keyword>
<dbReference type="InterPro" id="IPR003719">
    <property type="entry name" value="Phenazine_PhzF-like"/>
</dbReference>
<dbReference type="EMBL" id="JACHLR010000003">
    <property type="protein sequence ID" value="MBB4857749.1"/>
    <property type="molecule type" value="Genomic_DNA"/>
</dbReference>
<dbReference type="AlphaFoldDB" id="A0A7W7NVW2"/>
<dbReference type="Proteomes" id="UP000555448">
    <property type="component" value="Unassembled WGS sequence"/>
</dbReference>
<dbReference type="NCBIfam" id="TIGR00654">
    <property type="entry name" value="PhzF_family"/>
    <property type="match status" value="1"/>
</dbReference>
<sequence>MPAPATQTVPYWHVDAFADRPFAGNQAAVMILEDWPEDTVLQAIGAENMFAETAFLVRDETGEADWELRWFTPTSEIRLCGHATLASGHVLLGLEPELEQVTFRTRQAGVLVVRREGDVLSLGLPAIATEPAEVAAAVPLLGAEPVETWRSPLGYNVFLYPDEAAVRALVPDMRGLEALGDDQFIVTAPGSETDVVSRVFVPGGGVDEDSVTGSAHAVLTAFWTRRLGRESFTAYQASQRGGLLTCRIEGDVAWLGGPCVTVVEGRFTF</sequence>
<dbReference type="PANTHER" id="PTHR13774">
    <property type="entry name" value="PHENAZINE BIOSYNTHESIS PROTEIN"/>
    <property type="match status" value="1"/>
</dbReference>
<comment type="caution">
    <text evidence="4">The sequence shown here is derived from an EMBL/GenBank/DDBJ whole genome shotgun (WGS) entry which is preliminary data.</text>
</comment>
<proteinExistence type="inferred from homology"/>
<name>A0A7W7NVW2_9SPHN</name>
<evidence type="ECO:0000256" key="1">
    <source>
        <dbReference type="ARBA" id="ARBA00008270"/>
    </source>
</evidence>
<evidence type="ECO:0000313" key="5">
    <source>
        <dbReference type="Proteomes" id="UP000555448"/>
    </source>
</evidence>